<dbReference type="RefSeq" id="XP_014180481.1">
    <property type="nucleotide sequence ID" value="XM_014325006.1"/>
</dbReference>
<dbReference type="OrthoDB" id="416777at2759"/>
<name>J5QSP6_TRIAS</name>
<reference evidence="1 2" key="1">
    <citation type="journal article" date="2012" name="Eukaryot. Cell">
        <title>Draft genome sequence of CBS 2479, the standard type strain of Trichosporon asahii.</title>
        <authorList>
            <person name="Yang R.Y."/>
            <person name="Li H.T."/>
            <person name="Zhu H."/>
            <person name="Zhou G.P."/>
            <person name="Wang M."/>
            <person name="Wang L."/>
        </authorList>
    </citation>
    <scope>NUCLEOTIDE SEQUENCE [LARGE SCALE GENOMIC DNA]</scope>
    <source>
        <strain evidence="2">ATCC 90039 / CBS 2479 / JCM 2466 / KCTC 7840 / NCYC 2677 / UAMH 7654</strain>
    </source>
</reference>
<proteinExistence type="predicted"/>
<dbReference type="AlphaFoldDB" id="J5QSP6"/>
<dbReference type="VEuPathDB" id="FungiDB:A1Q1_01998"/>
<dbReference type="GeneID" id="25985512"/>
<dbReference type="HOGENOM" id="CLU_662551_0_0_1"/>
<accession>J5QSP6</accession>
<evidence type="ECO:0000313" key="2">
    <source>
        <dbReference type="Proteomes" id="UP000002748"/>
    </source>
</evidence>
<protein>
    <submittedName>
        <fullName evidence="1">Uncharacterized protein</fullName>
    </submittedName>
</protein>
<sequence>MATVQISEPAIEKLLAALPASALEKAPPTNLPTSLPLAFPTELHHINFLSALHLVANTFAQPKHRVYFAEQNQDVGETALRGILGMFLASDQGWDKKNLLSAQAWVAGELGEAQVAEFFGIETHHERDHESMPGIRVGEKYQPAIDLVGELATLFRAIGSSLSGPCLGDEVVNLSQVASQKAEGQSDAGYAFAKEFCDNDPYPDPPGQDLAFQFPNSDTIKLPPASALANVSPLPLPLDILLHSGILVPEGDAGKELSASTSEWWSGKHAEQDLYQDRDPKDFTPVRKPKIIKVSSSLLDALSTASVVACRDLKERARAGAGSAGSGEEWKQKLSEWDFARIVGWLGTRLDMHGHGRASRNVRICLCTSQKAYRTPSAAITVVAIGAVQAVLNLKPSARNLSVKRGIEDPVLSFG</sequence>
<dbReference type="Proteomes" id="UP000002748">
    <property type="component" value="Unassembled WGS sequence"/>
</dbReference>
<dbReference type="KEGG" id="tasa:A1Q1_01998"/>
<evidence type="ECO:0000313" key="1">
    <source>
        <dbReference type="EMBL" id="EJT48903.1"/>
    </source>
</evidence>
<comment type="caution">
    <text evidence="1">The sequence shown here is derived from an EMBL/GenBank/DDBJ whole genome shotgun (WGS) entry which is preliminary data.</text>
</comment>
<organism evidence="1 2">
    <name type="scientific">Trichosporon asahii var. asahii (strain ATCC 90039 / CBS 2479 / JCM 2466 / KCTC 7840 / NBRC 103889/ NCYC 2677 / UAMH 7654)</name>
    <name type="common">Yeast</name>
    <dbReference type="NCBI Taxonomy" id="1186058"/>
    <lineage>
        <taxon>Eukaryota</taxon>
        <taxon>Fungi</taxon>
        <taxon>Dikarya</taxon>
        <taxon>Basidiomycota</taxon>
        <taxon>Agaricomycotina</taxon>
        <taxon>Tremellomycetes</taxon>
        <taxon>Trichosporonales</taxon>
        <taxon>Trichosporonaceae</taxon>
        <taxon>Trichosporon</taxon>
    </lineage>
</organism>
<gene>
    <name evidence="1" type="ORF">A1Q1_01998</name>
</gene>
<dbReference type="EMBL" id="ALBS01000185">
    <property type="protein sequence ID" value="EJT48903.1"/>
    <property type="molecule type" value="Genomic_DNA"/>
</dbReference>